<sequence length="87" mass="9561">MSGGGACAGGCHSNPSLLRDWTFLRGGRDLQSHMELLESERPSVWSFSPEHHHQKIFSYVYDILKPLSVSTGSHGGAREDFSKSPSD</sequence>
<name>A0AAN8ANS7_ELEMC</name>
<gene>
    <name evidence="1" type="ORF">PBY51_017126</name>
</gene>
<comment type="caution">
    <text evidence="1">The sequence shown here is derived from an EMBL/GenBank/DDBJ whole genome shotgun (WGS) entry which is preliminary data.</text>
</comment>
<dbReference type="EMBL" id="JAUZQC010000012">
    <property type="protein sequence ID" value="KAK5861668.1"/>
    <property type="molecule type" value="Genomic_DNA"/>
</dbReference>
<accession>A0AAN8ANS7</accession>
<dbReference type="AlphaFoldDB" id="A0AAN8ANS7"/>
<keyword evidence="2" id="KW-1185">Reference proteome</keyword>
<evidence type="ECO:0000313" key="1">
    <source>
        <dbReference type="EMBL" id="KAK5861668.1"/>
    </source>
</evidence>
<protein>
    <submittedName>
        <fullName evidence="1">Uncharacterized protein</fullName>
    </submittedName>
</protein>
<organism evidence="1 2">
    <name type="scientific">Eleginops maclovinus</name>
    <name type="common">Patagonian blennie</name>
    <name type="synonym">Eleginus maclovinus</name>
    <dbReference type="NCBI Taxonomy" id="56733"/>
    <lineage>
        <taxon>Eukaryota</taxon>
        <taxon>Metazoa</taxon>
        <taxon>Chordata</taxon>
        <taxon>Craniata</taxon>
        <taxon>Vertebrata</taxon>
        <taxon>Euteleostomi</taxon>
        <taxon>Actinopterygii</taxon>
        <taxon>Neopterygii</taxon>
        <taxon>Teleostei</taxon>
        <taxon>Neoteleostei</taxon>
        <taxon>Acanthomorphata</taxon>
        <taxon>Eupercaria</taxon>
        <taxon>Perciformes</taxon>
        <taxon>Notothenioidei</taxon>
        <taxon>Eleginopidae</taxon>
        <taxon>Eleginops</taxon>
    </lineage>
</organism>
<proteinExistence type="predicted"/>
<reference evidence="1 2" key="2">
    <citation type="journal article" date="2023" name="Mol. Biol. Evol.">
        <title>Genomics of Secondarily Temperate Adaptation in the Only Non-Antarctic Icefish.</title>
        <authorList>
            <person name="Rivera-Colon A.G."/>
            <person name="Rayamajhi N."/>
            <person name="Minhas B.F."/>
            <person name="Madrigal G."/>
            <person name="Bilyk K.T."/>
            <person name="Yoon V."/>
            <person name="Hune M."/>
            <person name="Gregory S."/>
            <person name="Cheng C.H.C."/>
            <person name="Catchen J.M."/>
        </authorList>
    </citation>
    <scope>NUCLEOTIDE SEQUENCE [LARGE SCALE GENOMIC DNA]</scope>
    <source>
        <strain evidence="1">JMC-PN-2008</strain>
    </source>
</reference>
<evidence type="ECO:0000313" key="2">
    <source>
        <dbReference type="Proteomes" id="UP001346869"/>
    </source>
</evidence>
<reference evidence="1 2" key="1">
    <citation type="journal article" date="2023" name="Genes (Basel)">
        <title>Chromosome-Level Genome Assembly and Circadian Gene Repertoire of the Patagonia Blennie Eleginops maclovinus-The Closest Ancestral Proxy of Antarctic Cryonotothenioids.</title>
        <authorList>
            <person name="Cheng C.C."/>
            <person name="Rivera-Colon A.G."/>
            <person name="Minhas B.F."/>
            <person name="Wilson L."/>
            <person name="Rayamajhi N."/>
            <person name="Vargas-Chacoff L."/>
            <person name="Catchen J.M."/>
        </authorList>
    </citation>
    <scope>NUCLEOTIDE SEQUENCE [LARGE SCALE GENOMIC DNA]</scope>
    <source>
        <strain evidence="1">JMC-PN-2008</strain>
    </source>
</reference>
<dbReference type="Proteomes" id="UP001346869">
    <property type="component" value="Unassembled WGS sequence"/>
</dbReference>